<keyword evidence="2" id="KW-1185">Reference proteome</keyword>
<gene>
    <name evidence="1" type="ORF">C1H69_00120</name>
</gene>
<name>A0A2N7UE58_9GAMM</name>
<dbReference type="EMBL" id="PNRF01000001">
    <property type="protein sequence ID" value="PMR78719.1"/>
    <property type="molecule type" value="Genomic_DNA"/>
</dbReference>
<organism evidence="1 2">
    <name type="scientific">Billgrantia endophytica</name>
    <dbReference type="NCBI Taxonomy" id="2033802"/>
    <lineage>
        <taxon>Bacteria</taxon>
        <taxon>Pseudomonadati</taxon>
        <taxon>Pseudomonadota</taxon>
        <taxon>Gammaproteobacteria</taxon>
        <taxon>Oceanospirillales</taxon>
        <taxon>Halomonadaceae</taxon>
        <taxon>Billgrantia</taxon>
    </lineage>
</organism>
<evidence type="ECO:0000313" key="1">
    <source>
        <dbReference type="EMBL" id="PMR78719.1"/>
    </source>
</evidence>
<dbReference type="Proteomes" id="UP000235803">
    <property type="component" value="Unassembled WGS sequence"/>
</dbReference>
<dbReference type="AlphaFoldDB" id="A0A2N7UE58"/>
<reference evidence="1 2" key="1">
    <citation type="submission" date="2018-01" db="EMBL/GenBank/DDBJ databases">
        <title>Halomonas endophytica sp. nov., isolated from storage liquid in the stems of Populus euphratica.</title>
        <authorList>
            <person name="Chen C."/>
        </authorList>
    </citation>
    <scope>NUCLEOTIDE SEQUENCE [LARGE SCALE GENOMIC DNA]</scope>
    <source>
        <strain evidence="1 2">MC28</strain>
    </source>
</reference>
<comment type="caution">
    <text evidence="1">The sequence shown here is derived from an EMBL/GenBank/DDBJ whole genome shotgun (WGS) entry which is preliminary data.</text>
</comment>
<dbReference type="OrthoDB" id="4007859at2"/>
<sequence length="428" mass="48110">MTLNRFYPDGNENFEWFPDERLCEVKMELTFPEKYSILGPVVGKIEKLVTMASVQGDGKLDDAGLLALADSFDEAASLCSGDTSESLRIKANSLRTGYNMVSIKELNALDDDLSFVGGNISSWYGKHPGGFATCFVSLDNPKLTALCDSVGGFLNMLTDYIATINKRLFLSEVPRFIACDLVFMAGEGAGHPKHIAYFLPEDEGFKNSPIKKTHYLSNVHQTHITNISKDLLRKFTRHNYNGIDTLSLGALGVLSHEYGHFLKLPETNFRIISRWDRWSSIMYQEIAADVFGFLILAEVWGPTLGYYLHETCTYYLGELMRYVNRGFGKFPDSDGMMFQLNYLLDFSAIELCENETRLRVTDPQIMVAAMRSLARCLIECLFKNDCDLLNDFNQRFGVSSIATDKLGGFLFQLNKSPVTSVAYYNSGL</sequence>
<protein>
    <submittedName>
        <fullName evidence="1">Uncharacterized protein</fullName>
    </submittedName>
</protein>
<proteinExistence type="predicted"/>
<dbReference type="RefSeq" id="WP_102651398.1">
    <property type="nucleotide sequence ID" value="NZ_PNRF01000001.1"/>
</dbReference>
<evidence type="ECO:0000313" key="2">
    <source>
        <dbReference type="Proteomes" id="UP000235803"/>
    </source>
</evidence>
<accession>A0A2N7UE58</accession>